<dbReference type="RefSeq" id="WP_345027410.1">
    <property type="nucleotide sequence ID" value="NZ_BAABEY010000012.1"/>
</dbReference>
<evidence type="ECO:0000256" key="1">
    <source>
        <dbReference type="SAM" id="SignalP"/>
    </source>
</evidence>
<dbReference type="EMBL" id="BAABEY010000012">
    <property type="protein sequence ID" value="GAA4435640.1"/>
    <property type="molecule type" value="Genomic_DNA"/>
</dbReference>
<keyword evidence="1" id="KW-0732">Signal</keyword>
<comment type="caution">
    <text evidence="3">The sequence shown here is derived from an EMBL/GenBank/DDBJ whole genome shotgun (WGS) entry which is preliminary data.</text>
</comment>
<dbReference type="InterPro" id="IPR017850">
    <property type="entry name" value="Alkaline_phosphatase_core_sf"/>
</dbReference>
<dbReference type="SUPFAM" id="SSF53649">
    <property type="entry name" value="Alkaline phosphatase-like"/>
    <property type="match status" value="1"/>
</dbReference>
<feature type="domain" description="Sulfatase N-terminal" evidence="2">
    <location>
        <begin position="30"/>
        <end position="317"/>
    </location>
</feature>
<reference evidence="4" key="1">
    <citation type="journal article" date="2019" name="Int. J. Syst. Evol. Microbiol.">
        <title>The Global Catalogue of Microorganisms (GCM) 10K type strain sequencing project: providing services to taxonomists for standard genome sequencing and annotation.</title>
        <authorList>
            <consortium name="The Broad Institute Genomics Platform"/>
            <consortium name="The Broad Institute Genome Sequencing Center for Infectious Disease"/>
            <person name="Wu L."/>
            <person name="Ma J."/>
        </authorList>
    </citation>
    <scope>NUCLEOTIDE SEQUENCE [LARGE SCALE GENOMIC DNA]</scope>
    <source>
        <strain evidence="4">JCM 31920</strain>
    </source>
</reference>
<evidence type="ECO:0000259" key="2">
    <source>
        <dbReference type="Pfam" id="PF00884"/>
    </source>
</evidence>
<dbReference type="InterPro" id="IPR052701">
    <property type="entry name" value="GAG_Ulvan_Degrading_Sulfatases"/>
</dbReference>
<dbReference type="PANTHER" id="PTHR43751:SF1">
    <property type="entry name" value="SULFATASE ATSG-RELATED"/>
    <property type="match status" value="1"/>
</dbReference>
<evidence type="ECO:0000313" key="4">
    <source>
        <dbReference type="Proteomes" id="UP001501508"/>
    </source>
</evidence>
<dbReference type="Pfam" id="PF00884">
    <property type="entry name" value="Sulfatase"/>
    <property type="match status" value="1"/>
</dbReference>
<dbReference type="PANTHER" id="PTHR43751">
    <property type="entry name" value="SULFATASE"/>
    <property type="match status" value="1"/>
</dbReference>
<name>A0ABP8LSG0_9BACT</name>
<proteinExistence type="predicted"/>
<dbReference type="CDD" id="cd16027">
    <property type="entry name" value="SGSH"/>
    <property type="match status" value="1"/>
</dbReference>
<sequence>MRNSYRDTFFWFSVLALTSLSAAYAADDRPNILWVTIEDTSPEFIGSYGNRNAKTPVMDRLAAEGYRFTNAFSTGSVCSPSRTALITAVKTYEAGTGHHRSKVPLPSFVKGFPYYLRQAGYFTVNNKKTDYNIAGEKNFIAEAWNECDAAADWSHRRPGQPFFAVFNFEDSHQSRTMTLPYTRYQKQVLEQLEPAIRTPDEGFDVPPFYRDSPAMRKQLARVYNSITLTDQKIGRLLQRLENEGLRENTIIWFFADHGEGIPRGKTNSIDLSYRVPLVVWFPPKYRHLSPWGAPGSTVQELVDFQDFGPSILSLAGAEIPGQMKGRAFLGKARKTPPSYCFLSSDRSDNSTDLARTVTDGRLVYTRNFMPFLPEVRYIRYMEIGEIKQEMRKDRRDGRLNAVQASLFAARPPEMLYDLSRDPWELKNLAEDPAYRSVKEKMRAALQKELQQARDVMFLPEYAISGLPAGTTPYEFRKDAKKYPADRILQAANLSGFTDQKSLKAQIKLLGEADSVRRYWGLMSLCSYRKGGLDIYRPQLEAALQDTYPPAAVLAAWLCYHHWGRPAARENLVSFIKSENQDIALLALNMLLYTPEKSVFVGAVEEAYQKTDRFKVPYNVKAACRDFLGSLGLIANTFENAE</sequence>
<dbReference type="Proteomes" id="UP001501508">
    <property type="component" value="Unassembled WGS sequence"/>
</dbReference>
<feature type="chain" id="PRO_5046965812" evidence="1">
    <location>
        <begin position="26"/>
        <end position="641"/>
    </location>
</feature>
<protein>
    <submittedName>
        <fullName evidence="3">Sulfatase</fullName>
    </submittedName>
</protein>
<keyword evidence="4" id="KW-1185">Reference proteome</keyword>
<evidence type="ECO:0000313" key="3">
    <source>
        <dbReference type="EMBL" id="GAA4435640.1"/>
    </source>
</evidence>
<gene>
    <name evidence="3" type="ORF">GCM10023091_12450</name>
</gene>
<accession>A0ABP8LSG0</accession>
<dbReference type="Gene3D" id="3.40.720.10">
    <property type="entry name" value="Alkaline Phosphatase, subunit A"/>
    <property type="match status" value="1"/>
</dbReference>
<dbReference type="InterPro" id="IPR000917">
    <property type="entry name" value="Sulfatase_N"/>
</dbReference>
<organism evidence="3 4">
    <name type="scientific">Ravibacter arvi</name>
    <dbReference type="NCBI Taxonomy" id="2051041"/>
    <lineage>
        <taxon>Bacteria</taxon>
        <taxon>Pseudomonadati</taxon>
        <taxon>Bacteroidota</taxon>
        <taxon>Cytophagia</taxon>
        <taxon>Cytophagales</taxon>
        <taxon>Spirosomataceae</taxon>
        <taxon>Ravibacter</taxon>
    </lineage>
</organism>
<feature type="signal peptide" evidence="1">
    <location>
        <begin position="1"/>
        <end position="25"/>
    </location>
</feature>